<feature type="domain" description="JmjC" evidence="1">
    <location>
        <begin position="97"/>
        <end position="270"/>
    </location>
</feature>
<name>A0ABX0U0G8_9SPHN</name>
<comment type="caution">
    <text evidence="2">The sequence shown here is derived from an EMBL/GenBank/DDBJ whole genome shotgun (WGS) entry which is preliminary data.</text>
</comment>
<dbReference type="EMBL" id="JAASQP010000001">
    <property type="protein sequence ID" value="NIJ23983.1"/>
    <property type="molecule type" value="Genomic_DNA"/>
</dbReference>
<reference evidence="2 3" key="1">
    <citation type="submission" date="2020-03" db="EMBL/GenBank/DDBJ databases">
        <title>Genomic Encyclopedia of Type Strains, Phase IV (KMG-IV): sequencing the most valuable type-strain genomes for metagenomic binning, comparative biology and taxonomic classification.</title>
        <authorList>
            <person name="Goeker M."/>
        </authorList>
    </citation>
    <scope>NUCLEOTIDE SEQUENCE [LARGE SCALE GENOMIC DNA]</scope>
    <source>
        <strain evidence="2 3">DSM 22753</strain>
    </source>
</reference>
<gene>
    <name evidence="2" type="ORF">FHT01_001525</name>
</gene>
<dbReference type="RefSeq" id="WP_140046356.1">
    <property type="nucleotide sequence ID" value="NZ_BAAAEV010000001.1"/>
</dbReference>
<dbReference type="InterPro" id="IPR003347">
    <property type="entry name" value="JmjC_dom"/>
</dbReference>
<protein>
    <recommendedName>
        <fullName evidence="1">JmjC domain-containing protein</fullName>
    </recommendedName>
</protein>
<dbReference type="Proteomes" id="UP000788153">
    <property type="component" value="Unassembled WGS sequence"/>
</dbReference>
<dbReference type="Gene3D" id="2.60.120.650">
    <property type="entry name" value="Cupin"/>
    <property type="match status" value="1"/>
</dbReference>
<dbReference type="SUPFAM" id="SSF51197">
    <property type="entry name" value="Clavaminate synthase-like"/>
    <property type="match status" value="1"/>
</dbReference>
<proteinExistence type="predicted"/>
<dbReference type="Pfam" id="PF13621">
    <property type="entry name" value="Cupin_8"/>
    <property type="match status" value="1"/>
</dbReference>
<keyword evidence="3" id="KW-1185">Reference proteome</keyword>
<accession>A0ABX0U0G8</accession>
<sequence>MTPVAEYRDVDRTAFERDIVPRHRPAVLRGLVADWPAVRAARQSSDALADYLRNAATDVPGEAWFGAPQIRGRFGFTDDFAGFNHDRKRATIAQLLDLILRQRDVAEPWSVYAGALPLRRHAPDFAVNNPMPLLDADRHMLVSLWLGNRARTAIHWDLPQNLACVVAGRRRFTLFPTAQLANLYVGPIDRTLAGQPTSMVELDAPDLDRFPRFADALDAAEVAELEPGDALYLPSLWWHGVQGLDPVGAMVNYWWRDGPARTMTPMQSLLHAALTIHELPDDERAAWKLLFDHYIFRTDGDPMAHVPESARGVLGTRTPEALAALRQQLADALLR</sequence>
<dbReference type="PANTHER" id="PTHR12461:SF105">
    <property type="entry name" value="HYPOXIA-INDUCIBLE FACTOR 1-ALPHA INHIBITOR"/>
    <property type="match status" value="1"/>
</dbReference>
<evidence type="ECO:0000259" key="1">
    <source>
        <dbReference type="PROSITE" id="PS51184"/>
    </source>
</evidence>
<dbReference type="SMART" id="SM00558">
    <property type="entry name" value="JmjC"/>
    <property type="match status" value="1"/>
</dbReference>
<dbReference type="InterPro" id="IPR041667">
    <property type="entry name" value="Cupin_8"/>
</dbReference>
<dbReference type="PROSITE" id="PS51184">
    <property type="entry name" value="JMJC"/>
    <property type="match status" value="1"/>
</dbReference>
<organism evidence="2 3">
    <name type="scientific">Sphingomonas japonica</name>
    <dbReference type="NCBI Taxonomy" id="511662"/>
    <lineage>
        <taxon>Bacteria</taxon>
        <taxon>Pseudomonadati</taxon>
        <taxon>Pseudomonadota</taxon>
        <taxon>Alphaproteobacteria</taxon>
        <taxon>Sphingomonadales</taxon>
        <taxon>Sphingomonadaceae</taxon>
        <taxon>Sphingomonas</taxon>
    </lineage>
</organism>
<evidence type="ECO:0000313" key="3">
    <source>
        <dbReference type="Proteomes" id="UP000788153"/>
    </source>
</evidence>
<evidence type="ECO:0000313" key="2">
    <source>
        <dbReference type="EMBL" id="NIJ23983.1"/>
    </source>
</evidence>
<dbReference type="PANTHER" id="PTHR12461">
    <property type="entry name" value="HYPOXIA-INDUCIBLE FACTOR 1 ALPHA INHIBITOR-RELATED"/>
    <property type="match status" value="1"/>
</dbReference>